<protein>
    <submittedName>
        <fullName evidence="2">Methyltransferase domain-containing protein</fullName>
    </submittedName>
</protein>
<dbReference type="GO" id="GO:0008757">
    <property type="term" value="F:S-adenosylmethionine-dependent methyltransferase activity"/>
    <property type="evidence" value="ECO:0007669"/>
    <property type="project" value="InterPro"/>
</dbReference>
<keyword evidence="3" id="KW-1185">Reference proteome</keyword>
<feature type="domain" description="Methyltransferase type 11" evidence="1">
    <location>
        <begin position="349"/>
        <end position="441"/>
    </location>
</feature>
<name>A0A1I6XDI1_9ACTN</name>
<dbReference type="GO" id="GO:0032259">
    <property type="term" value="P:methylation"/>
    <property type="evidence" value="ECO:0007669"/>
    <property type="project" value="UniProtKB-KW"/>
</dbReference>
<dbReference type="Proteomes" id="UP000199165">
    <property type="component" value="Unassembled WGS sequence"/>
</dbReference>
<proteinExistence type="predicted"/>
<dbReference type="SUPFAM" id="SSF53335">
    <property type="entry name" value="S-adenosyl-L-methionine-dependent methyltransferases"/>
    <property type="match status" value="1"/>
</dbReference>
<keyword evidence="2" id="KW-0489">Methyltransferase</keyword>
<dbReference type="AlphaFoldDB" id="A0A1I6XDI1"/>
<gene>
    <name evidence="2" type="ORF">SAMN04487904_101494</name>
</gene>
<dbReference type="Gene3D" id="3.40.50.150">
    <property type="entry name" value="Vaccinia Virus protein VP39"/>
    <property type="match status" value="1"/>
</dbReference>
<dbReference type="Pfam" id="PF08241">
    <property type="entry name" value="Methyltransf_11"/>
    <property type="match status" value="1"/>
</dbReference>
<dbReference type="PANTHER" id="PTHR43591">
    <property type="entry name" value="METHYLTRANSFERASE"/>
    <property type="match status" value="1"/>
</dbReference>
<sequence length="506" mass="55239">MSRSTFTGLLDSFTSSSPGQFYENYQRMVEAVWRNGELTELAPEAASVIVDRLENVSDDRKGYLVLLLGLLAEADPASDGEVVRAVRNGLDQYLDLLKRHTRGQPLTLALLYLLGHFPEARERILESVSDHCLDQDDLSRLDRVLRPLDVDDVVLGRVWPSPAEWTLSEAEREHDRAWIAQLDSEQIATTYAGDTLMLLGYSGAKAYWELGNGEVGVVTDPDRTGDVAQEAPASFDAAALLRHVSALRCPVCQFGTIVADDGAGCADCGSRFSTAHGVLDLTGAVTEGDESDDVLQNAAVLRRIGLYYETVLRPGFLRLMGCNWGGRVTPRDEDDYLVDRTRPVDGPVLDLAAGAGRWTTVLAGAVGAERVIALDLNKYMLTWLRGRLPEVPAVQANALDLPFGDDTLGAVNCWNTLQALPDPAGAIAEIGRCLRPGGTFTLLTFRRSEDPIYRYFQNSFRGPGFPDGGMPLFRLEEIRNWLAQAGLTVSAESTPGNFIFVTAVSS</sequence>
<organism evidence="2 3">
    <name type="scientific">Actinopolyspora righensis</name>
    <dbReference type="NCBI Taxonomy" id="995060"/>
    <lineage>
        <taxon>Bacteria</taxon>
        <taxon>Bacillati</taxon>
        <taxon>Actinomycetota</taxon>
        <taxon>Actinomycetes</taxon>
        <taxon>Actinopolysporales</taxon>
        <taxon>Actinopolysporaceae</taxon>
        <taxon>Actinopolyspora</taxon>
        <taxon>Actinopolyspora alba group</taxon>
    </lineage>
</organism>
<evidence type="ECO:0000313" key="3">
    <source>
        <dbReference type="Proteomes" id="UP000199165"/>
    </source>
</evidence>
<dbReference type="InterPro" id="IPR013216">
    <property type="entry name" value="Methyltransf_11"/>
</dbReference>
<evidence type="ECO:0000259" key="1">
    <source>
        <dbReference type="Pfam" id="PF08241"/>
    </source>
</evidence>
<dbReference type="CDD" id="cd02440">
    <property type="entry name" value="AdoMet_MTases"/>
    <property type="match status" value="1"/>
</dbReference>
<evidence type="ECO:0000313" key="2">
    <source>
        <dbReference type="EMBL" id="SFT36375.1"/>
    </source>
</evidence>
<reference evidence="3" key="1">
    <citation type="submission" date="2016-10" db="EMBL/GenBank/DDBJ databases">
        <authorList>
            <person name="Varghese N."/>
            <person name="Submissions S."/>
        </authorList>
    </citation>
    <scope>NUCLEOTIDE SEQUENCE [LARGE SCALE GENOMIC DNA]</scope>
    <source>
        <strain evidence="3">DSM 45501</strain>
    </source>
</reference>
<dbReference type="STRING" id="995060.SAMN04487904_101494"/>
<dbReference type="RefSeq" id="WP_092973240.1">
    <property type="nucleotide sequence ID" value="NZ_FPAT01000001.1"/>
</dbReference>
<dbReference type="EMBL" id="FPAT01000001">
    <property type="protein sequence ID" value="SFT36375.1"/>
    <property type="molecule type" value="Genomic_DNA"/>
</dbReference>
<dbReference type="InterPro" id="IPR029063">
    <property type="entry name" value="SAM-dependent_MTases_sf"/>
</dbReference>
<accession>A0A1I6XDI1</accession>
<keyword evidence="2" id="KW-0808">Transferase</keyword>